<dbReference type="Gene3D" id="2.170.150.80">
    <property type="entry name" value="NAC domain"/>
    <property type="match status" value="1"/>
</dbReference>
<feature type="region of interest" description="Disordered" evidence="5">
    <location>
        <begin position="96"/>
        <end position="156"/>
    </location>
</feature>
<dbReference type="Proteomes" id="UP000197138">
    <property type="component" value="Unassembled WGS sequence"/>
</dbReference>
<name>A0A218VY04_PUNGR</name>
<feature type="compositionally biased region" description="Basic and acidic residues" evidence="5">
    <location>
        <begin position="142"/>
        <end position="156"/>
    </location>
</feature>
<dbReference type="EMBL" id="MTKT01005739">
    <property type="protein sequence ID" value="OWM64752.1"/>
    <property type="molecule type" value="Genomic_DNA"/>
</dbReference>
<keyword evidence="1" id="KW-0805">Transcription regulation</keyword>
<organism evidence="7 8">
    <name type="scientific">Punica granatum</name>
    <name type="common">Pomegranate</name>
    <dbReference type="NCBI Taxonomy" id="22663"/>
    <lineage>
        <taxon>Eukaryota</taxon>
        <taxon>Viridiplantae</taxon>
        <taxon>Streptophyta</taxon>
        <taxon>Embryophyta</taxon>
        <taxon>Tracheophyta</taxon>
        <taxon>Spermatophyta</taxon>
        <taxon>Magnoliopsida</taxon>
        <taxon>eudicotyledons</taxon>
        <taxon>Gunneridae</taxon>
        <taxon>Pentapetalae</taxon>
        <taxon>rosids</taxon>
        <taxon>malvids</taxon>
        <taxon>Myrtales</taxon>
        <taxon>Lythraceae</taxon>
        <taxon>Punica</taxon>
    </lineage>
</organism>
<sequence>MKNPTTPDKNHIISSLKLWDKAGVLNQGGDQSGEKKDIVEEETGKTIGTKRISVFYSGKQGNAHTMEWAMHEYHLNADAADNTITDPMAIALRHVKKKALNKKGNLKKQQSKKGNSKKQQSKKDNSKKQQSKKAGSPSYEADSIRHGIETREQIFR</sequence>
<comment type="caution">
    <text evidence="7">The sequence shown here is derived from an EMBL/GenBank/DDBJ whole genome shotgun (WGS) entry which is preliminary data.</text>
</comment>
<evidence type="ECO:0000256" key="2">
    <source>
        <dbReference type="ARBA" id="ARBA00023125"/>
    </source>
</evidence>
<evidence type="ECO:0000256" key="5">
    <source>
        <dbReference type="SAM" id="MobiDB-lite"/>
    </source>
</evidence>
<evidence type="ECO:0000256" key="1">
    <source>
        <dbReference type="ARBA" id="ARBA00023015"/>
    </source>
</evidence>
<evidence type="ECO:0000313" key="7">
    <source>
        <dbReference type="EMBL" id="OWM64752.1"/>
    </source>
</evidence>
<dbReference type="AlphaFoldDB" id="A0A218VY04"/>
<proteinExistence type="predicted"/>
<dbReference type="InterPro" id="IPR003441">
    <property type="entry name" value="NAC-dom"/>
</dbReference>
<feature type="domain" description="NAC" evidence="6">
    <location>
        <begin position="1"/>
        <end position="98"/>
    </location>
</feature>
<evidence type="ECO:0000256" key="3">
    <source>
        <dbReference type="ARBA" id="ARBA00023163"/>
    </source>
</evidence>
<evidence type="ECO:0000313" key="8">
    <source>
        <dbReference type="Proteomes" id="UP000197138"/>
    </source>
</evidence>
<reference evidence="8" key="1">
    <citation type="journal article" date="2017" name="Plant J.">
        <title>The pomegranate (Punica granatum L.) genome and the genomics of punicalagin biosynthesis.</title>
        <authorList>
            <person name="Qin G."/>
            <person name="Xu C."/>
            <person name="Ming R."/>
            <person name="Tang H."/>
            <person name="Guyot R."/>
            <person name="Kramer E.M."/>
            <person name="Hu Y."/>
            <person name="Yi X."/>
            <person name="Qi Y."/>
            <person name="Xu X."/>
            <person name="Gao Z."/>
            <person name="Pan H."/>
            <person name="Jian J."/>
            <person name="Tian Y."/>
            <person name="Yue Z."/>
            <person name="Xu Y."/>
        </authorList>
    </citation>
    <scope>NUCLEOTIDE SEQUENCE [LARGE SCALE GENOMIC DNA]</scope>
    <source>
        <strain evidence="8">cv. Dabenzi</strain>
    </source>
</reference>
<evidence type="ECO:0000259" key="6">
    <source>
        <dbReference type="PROSITE" id="PS51005"/>
    </source>
</evidence>
<dbReference type="GO" id="GO:0006355">
    <property type="term" value="P:regulation of DNA-templated transcription"/>
    <property type="evidence" value="ECO:0007669"/>
    <property type="project" value="InterPro"/>
</dbReference>
<evidence type="ECO:0000256" key="4">
    <source>
        <dbReference type="ARBA" id="ARBA00023242"/>
    </source>
</evidence>
<gene>
    <name evidence="7" type="ORF">CDL15_Pgr028469</name>
</gene>
<dbReference type="PROSITE" id="PS51005">
    <property type="entry name" value="NAC"/>
    <property type="match status" value="1"/>
</dbReference>
<dbReference type="SUPFAM" id="SSF101941">
    <property type="entry name" value="NAC domain"/>
    <property type="match status" value="1"/>
</dbReference>
<protein>
    <recommendedName>
        <fullName evidence="6">NAC domain-containing protein</fullName>
    </recommendedName>
</protein>
<dbReference type="Pfam" id="PF02365">
    <property type="entry name" value="NAM"/>
    <property type="match status" value="1"/>
</dbReference>
<accession>A0A218VY04</accession>
<feature type="compositionally biased region" description="Basic residues" evidence="5">
    <location>
        <begin position="96"/>
        <end position="120"/>
    </location>
</feature>
<keyword evidence="4" id="KW-0539">Nucleus</keyword>
<keyword evidence="2" id="KW-0238">DNA-binding</keyword>
<keyword evidence="3" id="KW-0804">Transcription</keyword>
<dbReference type="InterPro" id="IPR036093">
    <property type="entry name" value="NAC_dom_sf"/>
</dbReference>
<dbReference type="GO" id="GO:0003677">
    <property type="term" value="F:DNA binding"/>
    <property type="evidence" value="ECO:0007669"/>
    <property type="project" value="UniProtKB-KW"/>
</dbReference>